<dbReference type="EMBL" id="MSFN02000002">
    <property type="protein sequence ID" value="PTU22463.1"/>
    <property type="molecule type" value="Genomic_DNA"/>
</dbReference>
<dbReference type="GeneID" id="63816578"/>
<gene>
    <name evidence="2" type="ORF">P175DRAFT_0529520</name>
</gene>
<sequence>MAPPTSRSEILARLRHQIEQGRPIVGAGAGIGLSAKSVEAGGGDLIVIYNSGRFRMAGCGSLAGLMPYSNANEVVVEMAAEVIPIVKNTPVVAGVCGTDPFKSMPKFLEQLKALGFAGVQNFPTVGLIDGQFRANLEETEMGYGKEVEMIRQAAQLGLLTTPYVFNVEEAIAMTKAGADILVAHMGLTTSGLIGARTGKSLDQCVSDIQAIRDTAVKLNPDIIVLCHGGPIARPEDARFILERVQGVHGFYGASSMERLPVEIAIKNTTADFKSINGICTYAILGRVIFGPDEDFKKHQSQGALPALIRLQRQVSYFGDSGGVDGLLKHIADDEISCQVLQMLWDERSEEYLPYRPFPDFSVQGSYSAAHKPGPDQATHSASGIGASMVSGSIDL</sequence>
<proteinExistence type="predicted"/>
<evidence type="ECO:0000313" key="2">
    <source>
        <dbReference type="EMBL" id="PTU22463.1"/>
    </source>
</evidence>
<dbReference type="PANTHER" id="PTHR31862">
    <property type="entry name" value="UPF0261 DOMAIN PROTEIN (AFU_ORTHOLOGUE AFUA_1G10120)"/>
    <property type="match status" value="1"/>
</dbReference>
<reference evidence="2 3" key="1">
    <citation type="journal article" date="2018" name="Proc. Natl. Acad. Sci. U.S.A.">
        <title>Linking secondary metabolites to gene clusters through genome sequencing of six diverse Aspergillus species.</title>
        <authorList>
            <person name="Kaerboelling I."/>
            <person name="Vesth T.C."/>
            <person name="Frisvad J.C."/>
            <person name="Nybo J.L."/>
            <person name="Theobald S."/>
            <person name="Kuo A."/>
            <person name="Bowyer P."/>
            <person name="Matsuda Y."/>
            <person name="Mondo S."/>
            <person name="Lyhne E.K."/>
            <person name="Kogle M.E."/>
            <person name="Clum A."/>
            <person name="Lipzen A."/>
            <person name="Salamov A."/>
            <person name="Ngan C.Y."/>
            <person name="Daum C."/>
            <person name="Chiniquy J."/>
            <person name="Barry K."/>
            <person name="LaButti K."/>
            <person name="Haridas S."/>
            <person name="Simmons B.A."/>
            <person name="Magnuson J.K."/>
            <person name="Mortensen U.H."/>
            <person name="Larsen T.O."/>
            <person name="Grigoriev I.V."/>
            <person name="Baker S.E."/>
            <person name="Andersen M.R."/>
        </authorList>
    </citation>
    <scope>NUCLEOTIDE SEQUENCE [LARGE SCALE GENOMIC DNA]</scope>
    <source>
        <strain evidence="2 3">IBT 24754</strain>
    </source>
</reference>
<accession>A0A2T5M1Q4</accession>
<comment type="caution">
    <text evidence="2">The sequence shown here is derived from an EMBL/GenBank/DDBJ whole genome shotgun (WGS) entry which is preliminary data.</text>
</comment>
<dbReference type="RefSeq" id="XP_040753855.1">
    <property type="nucleotide sequence ID" value="XM_040899696.1"/>
</dbReference>
<dbReference type="InterPro" id="IPR013785">
    <property type="entry name" value="Aldolase_TIM"/>
</dbReference>
<dbReference type="AlphaFoldDB" id="A0A2T5M1Q4"/>
<dbReference type="InterPro" id="IPR009215">
    <property type="entry name" value="TIM-br_IGPS-like"/>
</dbReference>
<dbReference type="Proteomes" id="UP000244073">
    <property type="component" value="Unassembled WGS sequence"/>
</dbReference>
<evidence type="ECO:0000313" key="3">
    <source>
        <dbReference type="Proteomes" id="UP000244073"/>
    </source>
</evidence>
<dbReference type="InterPro" id="IPR051353">
    <property type="entry name" value="Tobamovirus_resist_UPF0261"/>
</dbReference>
<protein>
    <recommendedName>
        <fullName evidence="1">TIM-barrel domain-containing protein</fullName>
    </recommendedName>
</protein>
<dbReference type="PANTHER" id="PTHR31862:SF1">
    <property type="entry name" value="UPF0261 DOMAIN PROTEIN (AFU_ORTHOLOGUE AFUA_1G10120)"/>
    <property type="match status" value="1"/>
</dbReference>
<name>A0A2T5M1Q4_9EURO</name>
<organism evidence="2 3">
    <name type="scientific">Aspergillus ochraceoroseus IBT 24754</name>
    <dbReference type="NCBI Taxonomy" id="1392256"/>
    <lineage>
        <taxon>Eukaryota</taxon>
        <taxon>Fungi</taxon>
        <taxon>Dikarya</taxon>
        <taxon>Ascomycota</taxon>
        <taxon>Pezizomycotina</taxon>
        <taxon>Eurotiomycetes</taxon>
        <taxon>Eurotiomycetidae</taxon>
        <taxon>Eurotiales</taxon>
        <taxon>Aspergillaceae</taxon>
        <taxon>Aspergillus</taxon>
        <taxon>Aspergillus subgen. Nidulantes</taxon>
    </lineage>
</organism>
<dbReference type="SUPFAM" id="SSF51621">
    <property type="entry name" value="Phosphoenolpyruvate/pyruvate domain"/>
    <property type="match status" value="1"/>
</dbReference>
<dbReference type="Gene3D" id="1.20.5.460">
    <property type="entry name" value="Single helix bin"/>
    <property type="match status" value="1"/>
</dbReference>
<feature type="domain" description="TIM-barrel" evidence="1">
    <location>
        <begin position="9"/>
        <end position="275"/>
    </location>
</feature>
<dbReference type="VEuPathDB" id="FungiDB:P175DRAFT_0529520"/>
<dbReference type="Gene3D" id="3.20.20.70">
    <property type="entry name" value="Aldolase class I"/>
    <property type="match status" value="1"/>
</dbReference>
<evidence type="ECO:0000259" key="1">
    <source>
        <dbReference type="Pfam" id="PF09370"/>
    </source>
</evidence>
<dbReference type="Pfam" id="PF09370">
    <property type="entry name" value="PEP_hydrolase"/>
    <property type="match status" value="1"/>
</dbReference>
<dbReference type="OrthoDB" id="10264588at2759"/>
<dbReference type="InterPro" id="IPR015813">
    <property type="entry name" value="Pyrv/PenolPyrv_kinase-like_dom"/>
</dbReference>
<dbReference type="GO" id="GO:0003824">
    <property type="term" value="F:catalytic activity"/>
    <property type="evidence" value="ECO:0007669"/>
    <property type="project" value="InterPro"/>
</dbReference>